<reference evidence="13 14" key="1">
    <citation type="submission" date="2019-03" db="EMBL/GenBank/DDBJ databases">
        <title>Metabolic potential of uncultured bacteria and archaea associated with petroleum seepage in deep-sea sediments.</title>
        <authorList>
            <person name="Dong X."/>
            <person name="Hubert C."/>
        </authorList>
    </citation>
    <scope>NUCLEOTIDE SEQUENCE [LARGE SCALE GENOMIC DNA]</scope>
    <source>
        <strain evidence="13">E44_bin7</strain>
    </source>
</reference>
<dbReference type="NCBIfam" id="TIGR00033">
    <property type="entry name" value="aroC"/>
    <property type="match status" value="1"/>
</dbReference>
<dbReference type="InterPro" id="IPR020541">
    <property type="entry name" value="Chorismate_synthase_CS"/>
</dbReference>
<dbReference type="SUPFAM" id="SSF103263">
    <property type="entry name" value="Chorismate synthase, AroC"/>
    <property type="match status" value="1"/>
</dbReference>
<dbReference type="EMBL" id="SOKJ01000014">
    <property type="protein sequence ID" value="TET13300.1"/>
    <property type="molecule type" value="Genomic_DNA"/>
</dbReference>
<keyword evidence="7" id="KW-0288">FMN</keyword>
<dbReference type="EC" id="4.2.3.5" evidence="4 12"/>
<evidence type="ECO:0000256" key="10">
    <source>
        <dbReference type="ARBA" id="ARBA00023141"/>
    </source>
</evidence>
<organism evidence="13 14">
    <name type="scientific">Aerophobetes bacterium</name>
    <dbReference type="NCBI Taxonomy" id="2030807"/>
    <lineage>
        <taxon>Bacteria</taxon>
        <taxon>Candidatus Aerophobota</taxon>
    </lineage>
</organism>
<keyword evidence="9" id="KW-0521">NADP</keyword>
<keyword evidence="6" id="KW-0285">Flavoprotein</keyword>
<comment type="pathway">
    <text evidence="2">Metabolic intermediate biosynthesis; chorismate biosynthesis; chorismate from D-erythrose 4-phosphate and phosphoenolpyruvate: step 7/7.</text>
</comment>
<dbReference type="Gene3D" id="3.60.150.10">
    <property type="entry name" value="Chorismate synthase AroC"/>
    <property type="match status" value="1"/>
</dbReference>
<evidence type="ECO:0000256" key="6">
    <source>
        <dbReference type="ARBA" id="ARBA00022630"/>
    </source>
</evidence>
<dbReference type="PIRSF" id="PIRSF001456">
    <property type="entry name" value="Chorismate_synth"/>
    <property type="match status" value="1"/>
</dbReference>
<dbReference type="UniPathway" id="UPA00053">
    <property type="reaction ID" value="UER00090"/>
</dbReference>
<dbReference type="GO" id="GO:0004107">
    <property type="term" value="F:chorismate synthase activity"/>
    <property type="evidence" value="ECO:0007669"/>
    <property type="project" value="UniProtKB-UniRule"/>
</dbReference>
<evidence type="ECO:0000313" key="14">
    <source>
        <dbReference type="Proteomes" id="UP000316360"/>
    </source>
</evidence>
<keyword evidence="11 13" id="KW-0456">Lyase</keyword>
<dbReference type="GO" id="GO:0010181">
    <property type="term" value="F:FMN binding"/>
    <property type="evidence" value="ECO:0007669"/>
    <property type="project" value="TreeGrafter"/>
</dbReference>
<dbReference type="GO" id="GO:0005829">
    <property type="term" value="C:cytosol"/>
    <property type="evidence" value="ECO:0007669"/>
    <property type="project" value="TreeGrafter"/>
</dbReference>
<dbReference type="Pfam" id="PF01264">
    <property type="entry name" value="Chorismate_synt"/>
    <property type="match status" value="1"/>
</dbReference>
<dbReference type="PROSITE" id="PS00788">
    <property type="entry name" value="CHORISMATE_SYNTHASE_2"/>
    <property type="match status" value="1"/>
</dbReference>
<dbReference type="GO" id="GO:0009423">
    <property type="term" value="P:chorismate biosynthetic process"/>
    <property type="evidence" value="ECO:0007669"/>
    <property type="project" value="UniProtKB-UniRule"/>
</dbReference>
<proteinExistence type="inferred from homology"/>
<dbReference type="InterPro" id="IPR035904">
    <property type="entry name" value="Chorismate_synth_AroC_sf"/>
</dbReference>
<feature type="non-terminal residue" evidence="13">
    <location>
        <position position="1"/>
    </location>
</feature>
<dbReference type="PANTHER" id="PTHR21085">
    <property type="entry name" value="CHORISMATE SYNTHASE"/>
    <property type="match status" value="1"/>
</dbReference>
<protein>
    <recommendedName>
        <fullName evidence="4 12">Chorismate synthase</fullName>
        <ecNumber evidence="4 12">4.2.3.5</ecNumber>
    </recommendedName>
</protein>
<evidence type="ECO:0000256" key="2">
    <source>
        <dbReference type="ARBA" id="ARBA00005044"/>
    </source>
</evidence>
<comment type="cofactor">
    <cofactor evidence="1">
        <name>FMNH2</name>
        <dbReference type="ChEBI" id="CHEBI:57618"/>
    </cofactor>
</comment>
<dbReference type="GO" id="GO:0009073">
    <property type="term" value="P:aromatic amino acid family biosynthetic process"/>
    <property type="evidence" value="ECO:0007669"/>
    <property type="project" value="UniProtKB-KW"/>
</dbReference>
<evidence type="ECO:0000256" key="8">
    <source>
        <dbReference type="ARBA" id="ARBA00022827"/>
    </source>
</evidence>
<name>A0A523S5H6_UNCAE</name>
<dbReference type="AlphaFoldDB" id="A0A523S5H6"/>
<keyword evidence="5" id="KW-0028">Amino-acid biosynthesis</keyword>
<dbReference type="FunFam" id="3.60.150.10:FF:000002">
    <property type="entry name" value="Chorismate synthase"/>
    <property type="match status" value="1"/>
</dbReference>
<comment type="caution">
    <text evidence="13">The sequence shown here is derived from an EMBL/GenBank/DDBJ whole genome shotgun (WGS) entry which is preliminary data.</text>
</comment>
<dbReference type="CDD" id="cd07304">
    <property type="entry name" value="Chorismate_synthase"/>
    <property type="match status" value="1"/>
</dbReference>
<evidence type="ECO:0000313" key="13">
    <source>
        <dbReference type="EMBL" id="TET13300.1"/>
    </source>
</evidence>
<evidence type="ECO:0000256" key="9">
    <source>
        <dbReference type="ARBA" id="ARBA00022857"/>
    </source>
</evidence>
<dbReference type="GO" id="GO:0008652">
    <property type="term" value="P:amino acid biosynthetic process"/>
    <property type="evidence" value="ECO:0007669"/>
    <property type="project" value="UniProtKB-KW"/>
</dbReference>
<accession>A0A523S5H6</accession>
<evidence type="ECO:0000256" key="7">
    <source>
        <dbReference type="ARBA" id="ARBA00022643"/>
    </source>
</evidence>
<gene>
    <name evidence="13" type="primary">aroC</name>
    <name evidence="13" type="ORF">E3J84_00245</name>
</gene>
<evidence type="ECO:0000256" key="3">
    <source>
        <dbReference type="ARBA" id="ARBA00008014"/>
    </source>
</evidence>
<dbReference type="HAMAP" id="MF_00300">
    <property type="entry name" value="Chorismate_synth"/>
    <property type="match status" value="1"/>
</dbReference>
<keyword evidence="10" id="KW-0057">Aromatic amino acid biosynthesis</keyword>
<evidence type="ECO:0000256" key="12">
    <source>
        <dbReference type="NCBIfam" id="TIGR00033"/>
    </source>
</evidence>
<dbReference type="PANTHER" id="PTHR21085:SF0">
    <property type="entry name" value="CHORISMATE SYNTHASE"/>
    <property type="match status" value="1"/>
</dbReference>
<dbReference type="NCBIfam" id="NF003793">
    <property type="entry name" value="PRK05382.1"/>
    <property type="match status" value="1"/>
</dbReference>
<evidence type="ECO:0000256" key="4">
    <source>
        <dbReference type="ARBA" id="ARBA00013036"/>
    </source>
</evidence>
<dbReference type="Proteomes" id="UP000316360">
    <property type="component" value="Unassembled WGS sequence"/>
</dbReference>
<comment type="similarity">
    <text evidence="3">Belongs to the chorismate synthase family.</text>
</comment>
<evidence type="ECO:0000256" key="11">
    <source>
        <dbReference type="ARBA" id="ARBA00023239"/>
    </source>
</evidence>
<evidence type="ECO:0000256" key="1">
    <source>
        <dbReference type="ARBA" id="ARBA00001914"/>
    </source>
</evidence>
<sequence length="381" mass="41892">ESHGKGLTAILEGIPAGLGLSSKDVNQELRRRQGGYGRGERMKIEKDKVEFLSGIRLGKTLGAPITLMIKNLDWQNWQGVMAPEIKGTDSRNISPLTCPRPGHADLAGAIKYDFDDLRNVLERASARETAARVAVGAICKKFLAQFEIQIYSRVVQIGKIKDITQWQPTEANYELIENSPLRCLDEAKEKEMIALIDLVKKEGDSLGGIFEMIVTNLPVGLGSYIQWDLKLDARLAYAIMSIQAIIGVEIGSGFMTAEKIGSRVQDEIFYDQSGSRFYRKTNNAGGIEGGMSNGEPIILRAAMKPISSLARALSSVDVVTKKTVKAMKQRADVCAVPAASIIGEAVVAFELAKAVREKFGGDSLREAKRNHLSYMDYVRRR</sequence>
<keyword evidence="8" id="KW-0274">FAD</keyword>
<dbReference type="InterPro" id="IPR000453">
    <property type="entry name" value="Chorismate_synth"/>
</dbReference>
<evidence type="ECO:0000256" key="5">
    <source>
        <dbReference type="ARBA" id="ARBA00022605"/>
    </source>
</evidence>